<reference evidence="1 2" key="1">
    <citation type="journal article" date="2014" name="PLoS ONE">
        <title>De novo Genome Assembly of the Fungal Plant Pathogen Pyrenophora semeniperda.</title>
        <authorList>
            <person name="Soliai M.M."/>
            <person name="Meyer S.E."/>
            <person name="Udall J.A."/>
            <person name="Elzinga D.E."/>
            <person name="Hermansen R.A."/>
            <person name="Bodily P.M."/>
            <person name="Hart A.A."/>
            <person name="Coleman C.E."/>
        </authorList>
    </citation>
    <scope>NUCLEOTIDE SEQUENCE [LARGE SCALE GENOMIC DNA]</scope>
    <source>
        <strain evidence="1 2">CCB06</strain>
        <tissue evidence="1">Mycelium</tissue>
    </source>
</reference>
<evidence type="ECO:0000313" key="2">
    <source>
        <dbReference type="Proteomes" id="UP000265663"/>
    </source>
</evidence>
<accession>A0A3M7MG15</accession>
<proteinExistence type="predicted"/>
<dbReference type="AlphaFoldDB" id="A0A3M7MG15"/>
<dbReference type="Proteomes" id="UP000265663">
    <property type="component" value="Unassembled WGS sequence"/>
</dbReference>
<gene>
    <name evidence="1" type="ORF">GMOD_00007928</name>
</gene>
<name>A0A3M7MG15_9PLEO</name>
<dbReference type="EMBL" id="KE747840">
    <property type="protein sequence ID" value="RMZ73420.1"/>
    <property type="molecule type" value="Genomic_DNA"/>
</dbReference>
<evidence type="ECO:0000313" key="1">
    <source>
        <dbReference type="EMBL" id="RMZ73420.1"/>
    </source>
</evidence>
<organism evidence="1 2">
    <name type="scientific">Pyrenophora seminiperda CCB06</name>
    <dbReference type="NCBI Taxonomy" id="1302712"/>
    <lineage>
        <taxon>Eukaryota</taxon>
        <taxon>Fungi</taxon>
        <taxon>Dikarya</taxon>
        <taxon>Ascomycota</taxon>
        <taxon>Pezizomycotina</taxon>
        <taxon>Dothideomycetes</taxon>
        <taxon>Pleosporomycetidae</taxon>
        <taxon>Pleosporales</taxon>
        <taxon>Pleosporineae</taxon>
        <taxon>Pleosporaceae</taxon>
        <taxon>Pyrenophora</taxon>
    </lineage>
</organism>
<sequence length="87" mass="9957">MTMTISMAISMAIFTPKRHQSWIFGWAMPNTERMRLLMLRLPRATKSQKHMCNPSNNVRVVGSVSPMWAQLYYVVLSTGVKHFMAGP</sequence>
<keyword evidence="2" id="KW-1185">Reference proteome</keyword>
<protein>
    <submittedName>
        <fullName evidence="1">Uncharacterized protein</fullName>
    </submittedName>
</protein>